<feature type="compositionally biased region" description="Low complexity" evidence="1">
    <location>
        <begin position="47"/>
        <end position="63"/>
    </location>
</feature>
<gene>
    <name evidence="2" type="ORF">LL253_17595</name>
</gene>
<evidence type="ECO:0000256" key="1">
    <source>
        <dbReference type="SAM" id="MobiDB-lite"/>
    </source>
</evidence>
<organism evidence="2 3">
    <name type="scientific">Sphingobium soli</name>
    <dbReference type="NCBI Taxonomy" id="1591116"/>
    <lineage>
        <taxon>Bacteria</taxon>
        <taxon>Pseudomonadati</taxon>
        <taxon>Pseudomonadota</taxon>
        <taxon>Alphaproteobacteria</taxon>
        <taxon>Sphingomonadales</taxon>
        <taxon>Sphingomonadaceae</taxon>
        <taxon>Sphingobium</taxon>
    </lineage>
</organism>
<dbReference type="RefSeq" id="WP_228227980.1">
    <property type="nucleotide sequence ID" value="NZ_JAJGNP010000021.1"/>
</dbReference>
<reference evidence="2 3" key="1">
    <citation type="submission" date="2021-10" db="EMBL/GenBank/DDBJ databases">
        <title>The diversity and Nitrogen Metabolism of Culturable Nitrate-Utilizing Bacteria Within the Oxygen Minimum Zone of the Changjiang (Yangtze River)Estuary.</title>
        <authorList>
            <person name="Zhang D."/>
            <person name="Zheng J."/>
            <person name="Liu S."/>
            <person name="He W."/>
        </authorList>
    </citation>
    <scope>NUCLEOTIDE SEQUENCE [LARGE SCALE GENOMIC DNA]</scope>
    <source>
        <strain evidence="2 3">FXH275-2</strain>
    </source>
</reference>
<sequence length="508" mass="55273">MALGDAIDRAIAPFAPGWAAQRQQSRARYLAGTMATDGMRRYDAAQPGRRAASARPDASSADGEGARGRQLLAREAHDLVRNNKSAAAGVRQMVATIWGDGIAPQFTHPVKRVQQKAQDDWDRWAESKVDGQGDWYGHGKIGVRELIVGGESLTVWAPDENGPDGRVIGLEGEQLDGSKSYAETAHGRPNGKVVQGVHIVGAERVGYWLYPEHPNDPVRMLSTSSQYVIGAHVDHLYERLRYGQTRGVSWLGAVATTLRDLSDISDARRLREKIQNCLALVIQPGEGSGSPLGVQGVREGDDGTKPLGETLSPGMIVRLRPGETTSTINPQPSQGTVEFIQQELAGISANMVPYHLMTGDVSQANYSGLRAAMNGSYALVDDWQQNEVIPLLARPAALRRLRRLALSTGDKRFLDVRMSWALPVRRLVDPIKDLMGEIMEIRAGLKLISKGLAERGINAEDHLREVARMNKLIDDLGLALDSDPRRLTDSGVLQMAAGYIAPKGEGQQ</sequence>
<dbReference type="Proteomes" id="UP001198830">
    <property type="component" value="Unassembled WGS sequence"/>
</dbReference>
<evidence type="ECO:0000313" key="3">
    <source>
        <dbReference type="Proteomes" id="UP001198830"/>
    </source>
</evidence>
<evidence type="ECO:0000313" key="2">
    <source>
        <dbReference type="EMBL" id="MCC4234489.1"/>
    </source>
</evidence>
<accession>A0ABS8H7F7</accession>
<name>A0ABS8H7F7_9SPHN</name>
<protein>
    <submittedName>
        <fullName evidence="2">Phage portal protein</fullName>
    </submittedName>
</protein>
<proteinExistence type="predicted"/>
<feature type="region of interest" description="Disordered" evidence="1">
    <location>
        <begin position="40"/>
        <end position="67"/>
    </location>
</feature>
<dbReference type="Pfam" id="PF05136">
    <property type="entry name" value="Phage_portal_2"/>
    <property type="match status" value="1"/>
</dbReference>
<dbReference type="EMBL" id="JAJGNP010000021">
    <property type="protein sequence ID" value="MCC4234489.1"/>
    <property type="molecule type" value="Genomic_DNA"/>
</dbReference>
<dbReference type="InterPro" id="IPR006429">
    <property type="entry name" value="Phage_lambda_portal"/>
</dbReference>
<keyword evidence="3" id="KW-1185">Reference proteome</keyword>
<comment type="caution">
    <text evidence="2">The sequence shown here is derived from an EMBL/GenBank/DDBJ whole genome shotgun (WGS) entry which is preliminary data.</text>
</comment>